<dbReference type="SMART" id="SM00862">
    <property type="entry name" value="Trans_reg_C"/>
    <property type="match status" value="1"/>
</dbReference>
<dbReference type="PANTHER" id="PTHR12558">
    <property type="entry name" value="CELL DIVISION CYCLE 16,23,27"/>
    <property type="match status" value="1"/>
</dbReference>
<accession>A0A2U3KRR6</accession>
<dbReference type="InterPro" id="IPR011990">
    <property type="entry name" value="TPR-like_helical_dom_sf"/>
</dbReference>
<feature type="domain" description="OmpR/PhoB-type" evidence="3">
    <location>
        <begin position="9"/>
        <end position="109"/>
    </location>
</feature>
<evidence type="ECO:0000259" key="3">
    <source>
        <dbReference type="PROSITE" id="PS51755"/>
    </source>
</evidence>
<dbReference type="Gene3D" id="1.10.10.10">
    <property type="entry name" value="Winged helix-like DNA-binding domain superfamily/Winged helix DNA-binding domain"/>
    <property type="match status" value="1"/>
</dbReference>
<dbReference type="Proteomes" id="UP000238701">
    <property type="component" value="Unassembled WGS sequence"/>
</dbReference>
<dbReference type="GO" id="GO:0003677">
    <property type="term" value="F:DNA binding"/>
    <property type="evidence" value="ECO:0007669"/>
    <property type="project" value="UniProtKB-UniRule"/>
</dbReference>
<evidence type="ECO:0000313" key="5">
    <source>
        <dbReference type="Proteomes" id="UP000238701"/>
    </source>
</evidence>
<organism evidence="4 5">
    <name type="scientific">Candidatus Sulfotelmatobacter kueseliae</name>
    <dbReference type="NCBI Taxonomy" id="2042962"/>
    <lineage>
        <taxon>Bacteria</taxon>
        <taxon>Pseudomonadati</taxon>
        <taxon>Acidobacteriota</taxon>
        <taxon>Terriglobia</taxon>
        <taxon>Terriglobales</taxon>
        <taxon>Candidatus Korobacteraceae</taxon>
        <taxon>Candidatus Sulfotelmatobacter</taxon>
    </lineage>
</organism>
<reference evidence="5" key="1">
    <citation type="submission" date="2018-02" db="EMBL/GenBank/DDBJ databases">
        <authorList>
            <person name="Hausmann B."/>
        </authorList>
    </citation>
    <scope>NUCLEOTIDE SEQUENCE [LARGE SCALE GENOMIC DNA]</scope>
    <source>
        <strain evidence="5">Peat soil MAG SbA1</strain>
    </source>
</reference>
<dbReference type="SMART" id="SM00028">
    <property type="entry name" value="TPR"/>
    <property type="match status" value="3"/>
</dbReference>
<dbReference type="PANTHER" id="PTHR12558:SF13">
    <property type="entry name" value="CELL DIVISION CYCLE PROTEIN 27 HOMOLOG"/>
    <property type="match status" value="1"/>
</dbReference>
<dbReference type="AlphaFoldDB" id="A0A2U3KRR6"/>
<dbReference type="InterPro" id="IPR019734">
    <property type="entry name" value="TPR_rpt"/>
</dbReference>
<dbReference type="GO" id="GO:0006355">
    <property type="term" value="P:regulation of DNA-templated transcription"/>
    <property type="evidence" value="ECO:0007669"/>
    <property type="project" value="InterPro"/>
</dbReference>
<dbReference type="CDD" id="cd00383">
    <property type="entry name" value="trans_reg_C"/>
    <property type="match status" value="1"/>
</dbReference>
<gene>
    <name evidence="4" type="ORF">SBA1_440010</name>
</gene>
<dbReference type="Gene3D" id="1.25.40.10">
    <property type="entry name" value="Tetratricopeptide repeat domain"/>
    <property type="match status" value="2"/>
</dbReference>
<proteinExistence type="predicted"/>
<name>A0A2U3KRR6_9BACT</name>
<evidence type="ECO:0000256" key="1">
    <source>
        <dbReference type="ARBA" id="ARBA00023125"/>
    </source>
</evidence>
<dbReference type="InterPro" id="IPR016032">
    <property type="entry name" value="Sig_transdc_resp-reg_C-effctor"/>
</dbReference>
<dbReference type="GO" id="GO:0000160">
    <property type="term" value="P:phosphorelay signal transduction system"/>
    <property type="evidence" value="ECO:0007669"/>
    <property type="project" value="InterPro"/>
</dbReference>
<dbReference type="Pfam" id="PF00486">
    <property type="entry name" value="Trans_reg_C"/>
    <property type="match status" value="1"/>
</dbReference>
<evidence type="ECO:0000256" key="2">
    <source>
        <dbReference type="PROSITE-ProRule" id="PRU01091"/>
    </source>
</evidence>
<keyword evidence="1 2" id="KW-0238">DNA-binding</keyword>
<dbReference type="EMBL" id="OMOD01000138">
    <property type="protein sequence ID" value="SPF42312.1"/>
    <property type="molecule type" value="Genomic_DNA"/>
</dbReference>
<dbReference type="SUPFAM" id="SSF48452">
    <property type="entry name" value="TPR-like"/>
    <property type="match status" value="1"/>
</dbReference>
<dbReference type="PROSITE" id="PS51755">
    <property type="entry name" value="OMPR_PHOB"/>
    <property type="match status" value="1"/>
</dbReference>
<dbReference type="InterPro" id="IPR036388">
    <property type="entry name" value="WH-like_DNA-bd_sf"/>
</dbReference>
<sequence length="598" mass="67584">MDAHLATSASQIRFGVFEVNLQTGELRRRGHKLRLQEQPFRLLTLLLEKPNEVVTREEIQHKIWGADTFVDFDHGVNRAINKLREALGDSADNPRFIETLSRRGYRFIAPVQRDLQPPNSGKKMLIVLPFANMSLDAEQDYFSDGLTEEMIAHLSRLNPERLGVIARTSAMQFKKTSKNIKAIGQELGVQFALEGSIRRAGDRVRITAQLIQVSDQTHLWAESYDRGLKDVLAIQIEVAQQIARSLAVELVPERQALVARSITSNTEAYELYLRGRHYLNQRVELGYSKAIDYFNRAIEKDPAYAPAYAGLADAYSVIGFYGAIPSKTAFEKAKTAARTAVQLDDTLSEAHTSLGYATLQYDWDWLAAEAEHKRAINLNPNWYAYDWYGFNLVQVGRFSEAFAALEYARRIDPLSSVIGCHMGWMFYFARAYDKSIRQLEKTIEFDPGFPLARYYLGITYAQTHDFDRSIDHLQSAAGLSGVHPGALSALAYALGAAGRQSEGREVLARLVGLQQHRHVLAYFVAFAMSSLSSKDETLEWLERAYEERSGWPLYLHFEPAFDGLRSDPSFASLLKRIDPLKPRFSFPLHSESAGSHCK</sequence>
<dbReference type="OrthoDB" id="105971at2"/>
<feature type="DNA-binding region" description="OmpR/PhoB-type" evidence="2">
    <location>
        <begin position="9"/>
        <end position="109"/>
    </location>
</feature>
<protein>
    <recommendedName>
        <fullName evidence="3">OmpR/PhoB-type domain-containing protein</fullName>
    </recommendedName>
</protein>
<evidence type="ECO:0000313" key="4">
    <source>
        <dbReference type="EMBL" id="SPF42312.1"/>
    </source>
</evidence>
<dbReference type="SUPFAM" id="SSF46894">
    <property type="entry name" value="C-terminal effector domain of the bipartite response regulators"/>
    <property type="match status" value="1"/>
</dbReference>
<dbReference type="Gene3D" id="3.40.50.10610">
    <property type="entry name" value="ABC-type transport auxiliary lipoprotein component"/>
    <property type="match status" value="1"/>
</dbReference>
<dbReference type="InterPro" id="IPR001867">
    <property type="entry name" value="OmpR/PhoB-type_DNA-bd"/>
</dbReference>